<reference evidence="1" key="1">
    <citation type="submission" date="2021-02" db="EMBL/GenBank/DDBJ databases">
        <authorList>
            <person name="Nowell W R."/>
        </authorList>
    </citation>
    <scope>NUCLEOTIDE SEQUENCE</scope>
</reference>
<protein>
    <submittedName>
        <fullName evidence="1">Uncharacterized protein</fullName>
    </submittedName>
</protein>
<dbReference type="AlphaFoldDB" id="A0A814WT23"/>
<dbReference type="EMBL" id="CAJNOO010001847">
    <property type="protein sequence ID" value="CAF1206430.1"/>
    <property type="molecule type" value="Genomic_DNA"/>
</dbReference>
<evidence type="ECO:0000313" key="1">
    <source>
        <dbReference type="EMBL" id="CAF1206430.1"/>
    </source>
</evidence>
<comment type="caution">
    <text evidence="1">The sequence shown here is derived from an EMBL/GenBank/DDBJ whole genome shotgun (WGS) entry which is preliminary data.</text>
</comment>
<dbReference type="Proteomes" id="UP000663882">
    <property type="component" value="Unassembled WGS sequence"/>
</dbReference>
<name>A0A814WT23_9BILA</name>
<gene>
    <name evidence="1" type="ORF">RFH988_LOCUS24891</name>
</gene>
<evidence type="ECO:0000313" key="2">
    <source>
        <dbReference type="Proteomes" id="UP000663882"/>
    </source>
</evidence>
<accession>A0A814WT23</accession>
<sequence>MHLFLCWREMEDRIGTLGYSIETYLWGDSRARHTFLIACTDEHPLVFIEIDVGNPEKGIHKSMKLNIKELDEIPNTISKIEFIGETSSPIALPHLIKSAYDYVKEHPNYHVLLNNSRTFVEYLIDQIPEFHDSIPRRNGSILEYYHAQAKNEHPGALLRTLPHLIKSAYDYVKEHPNSHVLLNNARTFVEYLIDQMPEFHDSIPRRNGSILEYYHAQAKNEHPGALLRINPLINSTLNLNTTIMTNPTLLAKNITKANDKSGNHEIFEIVRGTLKQSA</sequence>
<proteinExistence type="predicted"/>
<organism evidence="1 2">
    <name type="scientific">Rotaria sordida</name>
    <dbReference type="NCBI Taxonomy" id="392033"/>
    <lineage>
        <taxon>Eukaryota</taxon>
        <taxon>Metazoa</taxon>
        <taxon>Spiralia</taxon>
        <taxon>Gnathifera</taxon>
        <taxon>Rotifera</taxon>
        <taxon>Eurotatoria</taxon>
        <taxon>Bdelloidea</taxon>
        <taxon>Philodinida</taxon>
        <taxon>Philodinidae</taxon>
        <taxon>Rotaria</taxon>
    </lineage>
</organism>